<dbReference type="GO" id="GO:0046503">
    <property type="term" value="P:glycerolipid catabolic process"/>
    <property type="evidence" value="ECO:0007669"/>
    <property type="project" value="TreeGrafter"/>
</dbReference>
<reference evidence="2" key="1">
    <citation type="submission" date="2018-06" db="EMBL/GenBank/DDBJ databases">
        <authorList>
            <person name="Zhirakovskaya E."/>
        </authorList>
    </citation>
    <scope>NUCLEOTIDE SEQUENCE</scope>
</reference>
<dbReference type="AlphaFoldDB" id="A0A3B0U568"/>
<dbReference type="InterPro" id="IPR029058">
    <property type="entry name" value="AB_hydrolase_fold"/>
</dbReference>
<dbReference type="EMBL" id="UOEQ01000365">
    <property type="protein sequence ID" value="VAW21632.1"/>
    <property type="molecule type" value="Genomic_DNA"/>
</dbReference>
<keyword evidence="2" id="KW-0378">Hydrolase</keyword>
<organism evidence="2">
    <name type="scientific">hydrothermal vent metagenome</name>
    <dbReference type="NCBI Taxonomy" id="652676"/>
    <lineage>
        <taxon>unclassified sequences</taxon>
        <taxon>metagenomes</taxon>
        <taxon>ecological metagenomes</taxon>
    </lineage>
</organism>
<feature type="domain" description="AB hydrolase-1" evidence="1">
    <location>
        <begin position="20"/>
        <end position="125"/>
    </location>
</feature>
<dbReference type="PANTHER" id="PTHR43433">
    <property type="entry name" value="HYDROLASE, ALPHA/BETA FOLD FAMILY PROTEIN"/>
    <property type="match status" value="1"/>
</dbReference>
<accession>A0A3B0U568</accession>
<name>A0A3B0U568_9ZZZZ</name>
<dbReference type="GO" id="GO:0004806">
    <property type="term" value="F:triacylglycerol lipase activity"/>
    <property type="evidence" value="ECO:0007669"/>
    <property type="project" value="TreeGrafter"/>
</dbReference>
<dbReference type="SUPFAM" id="SSF53474">
    <property type="entry name" value="alpha/beta-Hydrolases"/>
    <property type="match status" value="1"/>
</dbReference>
<sequence length="255" mass="27568">MAVFKSENIEIAYEVYGDGKPIVLVHGFASSGKINWLDTGWVEKLKEQGFSPITIDNRGHGLSQKLYDPSLYPARFMARDVAGLIDHLGLVEKHGPVPIMGYSMGARICAFVGMDFAEKVSAVILGGLGINMIHGLGGSEEIVQGLLAPSLEDVKTKVGRQFRIFAEHTGSDLKALAACMQSSRDRISTQDLEKIEVPVLVAVGDMDTIGGSPEELAQIFPKGKALTIKGRDHMRATGDKQFKSGVIDFLAQIPN</sequence>
<evidence type="ECO:0000313" key="2">
    <source>
        <dbReference type="EMBL" id="VAW21632.1"/>
    </source>
</evidence>
<dbReference type="InterPro" id="IPR000073">
    <property type="entry name" value="AB_hydrolase_1"/>
</dbReference>
<dbReference type="PANTHER" id="PTHR43433:SF5">
    <property type="entry name" value="AB HYDROLASE-1 DOMAIN-CONTAINING PROTEIN"/>
    <property type="match status" value="1"/>
</dbReference>
<dbReference type="InterPro" id="IPR050471">
    <property type="entry name" value="AB_hydrolase"/>
</dbReference>
<dbReference type="Gene3D" id="3.40.50.1820">
    <property type="entry name" value="alpha/beta hydrolase"/>
    <property type="match status" value="1"/>
</dbReference>
<proteinExistence type="predicted"/>
<dbReference type="Pfam" id="PF00561">
    <property type="entry name" value="Abhydrolase_1"/>
    <property type="match status" value="1"/>
</dbReference>
<gene>
    <name evidence="2" type="ORF">MNBD_ALPHA11-746</name>
</gene>
<evidence type="ECO:0000259" key="1">
    <source>
        <dbReference type="Pfam" id="PF00561"/>
    </source>
</evidence>
<protein>
    <submittedName>
        <fullName evidence="2">Hydrolase</fullName>
    </submittedName>
</protein>